<reference evidence="2" key="1">
    <citation type="submission" date="2021-12" db="EMBL/GenBank/DDBJ databases">
        <authorList>
            <person name="King R."/>
        </authorList>
    </citation>
    <scope>NUCLEOTIDE SEQUENCE</scope>
</reference>
<evidence type="ECO:0000256" key="1">
    <source>
        <dbReference type="SAM" id="MobiDB-lite"/>
    </source>
</evidence>
<protein>
    <submittedName>
        <fullName evidence="2">Uncharacterized protein</fullName>
    </submittedName>
</protein>
<keyword evidence="3" id="KW-1185">Reference proteome</keyword>
<sequence length="737" mass="84622">MRSLLARLSRNLRFFPPIWRQCGVIVELAGKLKFKSDERSWQREVLIICAATSPPSRHKGVTALRDEPCSPTQTIRILALPPESEWDPLNSIAFNACRSIVDESKQDLFYIYEDGLHSEPSFEHFNQQLHEASIKTILISHHSYLTNAVNTDHGKNIIFILKDVRELMSLILYTVSKSRILEENGENTTSVKYDKMRIEHQSKGILPLYCVTVDGRSFWSQGERTCSKQLRLSSAELEPDSILSDRVFNVTRGLYINKIWNSKNYLVFILKNFDPIHKHPAYTTLRETGNGTQKYPVSIDPVARLVFCFKFFWRFFKGLKSVICHSQGCERYDPFTEKLISTEGETDRYFIDFSWSDMHRKSVSIFFTDGKNHNSTVFESSSSNILVETYETVFNDLKRAVNCSLKYPSFTIYMGDQFNSYGTEAGLKFDIDLQPFDYGLSLEGNDYSSKRVLYPEIDSLKALEESDLHIQISFDDVSTEKEMFSQQNHSEVLGAKLVSDLYDYSVAEIGELFHNSFSKEDESSADFNFTKNRIREIEKNIMSMVSMDAMMISVPFSSNHKENVRINHHAFHVDLEYHLMQECLITYPVMIPFLKYSFLYDKLNRIIYQNLETGHTRKMMERFDSNFMVYSFEGTDAEGGEPKPYNLNDLQSAFIGLIFGLFRIPGFSAQRGAHLDAIITTINASHSTNTKGLDIIEEIDNIETGKKAQRAQVRNPNPQHSHDEGGTRGGGGTRGRR</sequence>
<proteinExistence type="predicted"/>
<feature type="compositionally biased region" description="Gly residues" evidence="1">
    <location>
        <begin position="727"/>
        <end position="737"/>
    </location>
</feature>
<evidence type="ECO:0000313" key="3">
    <source>
        <dbReference type="Proteomes" id="UP001152759"/>
    </source>
</evidence>
<gene>
    <name evidence="2" type="ORF">BEMITA_LOCUS13693</name>
</gene>
<dbReference type="Proteomes" id="UP001152759">
    <property type="component" value="Chromosome 9"/>
</dbReference>
<dbReference type="EMBL" id="OU963870">
    <property type="protein sequence ID" value="CAH0395513.1"/>
    <property type="molecule type" value="Genomic_DNA"/>
</dbReference>
<accession>A0A9P0ANB1</accession>
<organism evidence="2 3">
    <name type="scientific">Bemisia tabaci</name>
    <name type="common">Sweetpotato whitefly</name>
    <name type="synonym">Aleurodes tabaci</name>
    <dbReference type="NCBI Taxonomy" id="7038"/>
    <lineage>
        <taxon>Eukaryota</taxon>
        <taxon>Metazoa</taxon>
        <taxon>Ecdysozoa</taxon>
        <taxon>Arthropoda</taxon>
        <taxon>Hexapoda</taxon>
        <taxon>Insecta</taxon>
        <taxon>Pterygota</taxon>
        <taxon>Neoptera</taxon>
        <taxon>Paraneoptera</taxon>
        <taxon>Hemiptera</taxon>
        <taxon>Sternorrhyncha</taxon>
        <taxon>Aleyrodoidea</taxon>
        <taxon>Aleyrodidae</taxon>
        <taxon>Aleyrodinae</taxon>
        <taxon>Bemisia</taxon>
    </lineage>
</organism>
<name>A0A9P0ANB1_BEMTA</name>
<dbReference type="AlphaFoldDB" id="A0A9P0ANB1"/>
<evidence type="ECO:0000313" key="2">
    <source>
        <dbReference type="EMBL" id="CAH0395513.1"/>
    </source>
</evidence>
<feature type="region of interest" description="Disordered" evidence="1">
    <location>
        <begin position="705"/>
        <end position="737"/>
    </location>
</feature>